<reference evidence="4 5" key="1">
    <citation type="submission" date="2019-01" db="EMBL/GenBank/DDBJ databases">
        <title>Flavobacterium sp. nov.,isolated from freshwater.</title>
        <authorList>
            <person name="Zhang R."/>
            <person name="Du Z.-J."/>
        </authorList>
    </citation>
    <scope>NUCLEOTIDE SEQUENCE [LARGE SCALE GENOMIC DNA]</scope>
    <source>
        <strain evidence="4 5">1E403</strain>
    </source>
</reference>
<evidence type="ECO:0000256" key="1">
    <source>
        <dbReference type="ARBA" id="ARBA00022630"/>
    </source>
</evidence>
<dbReference type="PANTHER" id="PTHR48105">
    <property type="entry name" value="THIOREDOXIN REDUCTASE 1-RELATED-RELATED"/>
    <property type="match status" value="1"/>
</dbReference>
<dbReference type="Proteomes" id="UP000287527">
    <property type="component" value="Unassembled WGS sequence"/>
</dbReference>
<name>A0A444HCE9_9FLAO</name>
<comment type="caution">
    <text evidence="4">The sequence shown here is derived from an EMBL/GenBank/DDBJ whole genome shotgun (WGS) entry which is preliminary data.</text>
</comment>
<keyword evidence="5" id="KW-1185">Reference proteome</keyword>
<evidence type="ECO:0000259" key="3">
    <source>
        <dbReference type="Pfam" id="PF07992"/>
    </source>
</evidence>
<evidence type="ECO:0000313" key="4">
    <source>
        <dbReference type="EMBL" id="RWX01379.1"/>
    </source>
</evidence>
<sequence>MIPEDNPGLSRRKFIAKVSLVSTALAVPFQGLSFIKPPIMKDKTLYDAIIVGGSYSGLAAAMALGRALKQVLIIDNGKPCNAQTPYSHNFLTQDGNTPAGIAALAFTQVESYENVKFYNGLATTGRKTDDGFEIRLATGEAFRAGKLIFATGIRDIMPAIEGFAECWGISVIHCPYCHGYEVRGLRTGILANGEQAFDVVRLISNWTKDLTVFTNGKTSLSDEHSLALEEHQITIIEKEIQKLEHINGHINTIFFKDGTKSTLSALYAPRPFEPHSMIPETLGCELTEEGYIKTNALQETSVPGIYACGDNSTRMRTVANAVAMGTAAGMSASKKIILDQFQYTVSTKY</sequence>
<organism evidence="4 5">
    <name type="scientific">Flavobacterium cerinum</name>
    <dbReference type="NCBI Taxonomy" id="2502784"/>
    <lineage>
        <taxon>Bacteria</taxon>
        <taxon>Pseudomonadati</taxon>
        <taxon>Bacteroidota</taxon>
        <taxon>Flavobacteriia</taxon>
        <taxon>Flavobacteriales</taxon>
        <taxon>Flavobacteriaceae</taxon>
        <taxon>Flavobacterium</taxon>
    </lineage>
</organism>
<proteinExistence type="predicted"/>
<dbReference type="SUPFAM" id="SSF51905">
    <property type="entry name" value="FAD/NAD(P)-binding domain"/>
    <property type="match status" value="2"/>
</dbReference>
<dbReference type="InterPro" id="IPR050097">
    <property type="entry name" value="Ferredoxin-NADP_redctase_2"/>
</dbReference>
<dbReference type="RefSeq" id="WP_128388916.1">
    <property type="nucleotide sequence ID" value="NZ_SBII01000003.1"/>
</dbReference>
<dbReference type="InterPro" id="IPR036188">
    <property type="entry name" value="FAD/NAD-bd_sf"/>
</dbReference>
<dbReference type="InterPro" id="IPR023753">
    <property type="entry name" value="FAD/NAD-binding_dom"/>
</dbReference>
<accession>A0A444HCE9</accession>
<dbReference type="GO" id="GO:0016491">
    <property type="term" value="F:oxidoreductase activity"/>
    <property type="evidence" value="ECO:0007669"/>
    <property type="project" value="UniProtKB-KW"/>
</dbReference>
<evidence type="ECO:0000256" key="2">
    <source>
        <dbReference type="ARBA" id="ARBA00023002"/>
    </source>
</evidence>
<dbReference type="Pfam" id="PF07992">
    <property type="entry name" value="Pyr_redox_2"/>
    <property type="match status" value="1"/>
</dbReference>
<keyword evidence="2" id="KW-0560">Oxidoreductase</keyword>
<dbReference type="PRINTS" id="PR00368">
    <property type="entry name" value="FADPNR"/>
</dbReference>
<evidence type="ECO:0000313" key="5">
    <source>
        <dbReference type="Proteomes" id="UP000287527"/>
    </source>
</evidence>
<dbReference type="AlphaFoldDB" id="A0A444HCE9"/>
<dbReference type="Gene3D" id="3.50.50.60">
    <property type="entry name" value="FAD/NAD(P)-binding domain"/>
    <property type="match status" value="2"/>
</dbReference>
<protein>
    <submittedName>
        <fullName evidence="4">NAD(P)/FAD-dependent oxidoreductase</fullName>
    </submittedName>
</protein>
<dbReference type="OrthoDB" id="9806179at2"/>
<dbReference type="EMBL" id="SBII01000003">
    <property type="protein sequence ID" value="RWX01379.1"/>
    <property type="molecule type" value="Genomic_DNA"/>
</dbReference>
<keyword evidence="1" id="KW-0285">Flavoprotein</keyword>
<dbReference type="PRINTS" id="PR00469">
    <property type="entry name" value="PNDRDTASEII"/>
</dbReference>
<feature type="domain" description="FAD/NAD(P)-binding" evidence="3">
    <location>
        <begin position="46"/>
        <end position="325"/>
    </location>
</feature>
<gene>
    <name evidence="4" type="ORF">EPI11_05320</name>
</gene>